<gene>
    <name evidence="2" type="ORF">CGC54_08095</name>
</gene>
<keyword evidence="1" id="KW-0472">Membrane</keyword>
<reference evidence="3" key="1">
    <citation type="submission" date="2017-06" db="EMBL/GenBank/DDBJ databases">
        <title>Capnocytophaga spp. assemblies.</title>
        <authorList>
            <person name="Gulvik C.A."/>
        </authorList>
    </citation>
    <scope>NUCLEOTIDE SEQUENCE [LARGE SCALE GENOMIC DNA]</scope>
    <source>
        <strain evidence="3">H3936</strain>
    </source>
</reference>
<accession>A0AAC9Z5X1</accession>
<dbReference type="EMBL" id="CP022389">
    <property type="protein sequence ID" value="ATA94292.1"/>
    <property type="molecule type" value="Genomic_DNA"/>
</dbReference>
<evidence type="ECO:0000313" key="3">
    <source>
        <dbReference type="Proteomes" id="UP000243753"/>
    </source>
</evidence>
<feature type="transmembrane region" description="Helical" evidence="1">
    <location>
        <begin position="73"/>
        <end position="92"/>
    </location>
</feature>
<name>A0AAC9Z5X1_9FLAO</name>
<organism evidence="2 3">
    <name type="scientific">Capnocytophaga canimorsus</name>
    <dbReference type="NCBI Taxonomy" id="28188"/>
    <lineage>
        <taxon>Bacteria</taxon>
        <taxon>Pseudomonadati</taxon>
        <taxon>Bacteroidota</taxon>
        <taxon>Flavobacteriia</taxon>
        <taxon>Flavobacteriales</taxon>
        <taxon>Flavobacteriaceae</taxon>
        <taxon>Capnocytophaga</taxon>
    </lineage>
</organism>
<feature type="transmembrane region" description="Helical" evidence="1">
    <location>
        <begin position="45"/>
        <end position="67"/>
    </location>
</feature>
<dbReference type="AlphaFoldDB" id="A0AAC9Z5X1"/>
<evidence type="ECO:0000313" key="2">
    <source>
        <dbReference type="EMBL" id="ATA94292.1"/>
    </source>
</evidence>
<protein>
    <submittedName>
        <fullName evidence="2">Uncharacterized protein</fullName>
    </submittedName>
</protein>
<dbReference type="Proteomes" id="UP000243753">
    <property type="component" value="Chromosome"/>
</dbReference>
<sequence length="134" mass="15595">MRNNYTLTHFALGWLPFLWILYKNEAFVHLIDKGNGKPTIKEEPFVVHFLVGILVFFIVSAFFPIVLDVFPVQWRYALGLLPIMGIFVLGIYHSVKKKYYLALSTFIIFLVDFKFAYRLLPSIVAKLVSVQIHQ</sequence>
<dbReference type="RefSeq" id="WP_095919610.1">
    <property type="nucleotide sequence ID" value="NZ_CP022389.1"/>
</dbReference>
<keyword evidence="1" id="KW-1133">Transmembrane helix</keyword>
<keyword evidence="1" id="KW-0812">Transmembrane</keyword>
<evidence type="ECO:0000256" key="1">
    <source>
        <dbReference type="SAM" id="Phobius"/>
    </source>
</evidence>
<proteinExistence type="predicted"/>
<feature type="transmembrane region" description="Helical" evidence="1">
    <location>
        <begin position="99"/>
        <end position="117"/>
    </location>
</feature>